<reference evidence="2 3" key="1">
    <citation type="submission" date="2021-06" db="EMBL/GenBank/DDBJ databases">
        <title>Caerostris extrusa draft genome.</title>
        <authorList>
            <person name="Kono N."/>
            <person name="Arakawa K."/>
        </authorList>
    </citation>
    <scope>NUCLEOTIDE SEQUENCE [LARGE SCALE GENOMIC DNA]</scope>
</reference>
<evidence type="ECO:0000313" key="2">
    <source>
        <dbReference type="EMBL" id="GIY47719.1"/>
    </source>
</evidence>
<feature type="region of interest" description="Disordered" evidence="1">
    <location>
        <begin position="1"/>
        <end position="20"/>
    </location>
</feature>
<accession>A0AAV4TNT7</accession>
<sequence length="66" mass="7612">MLARKQDIKQEPNKNLESPVLDRCSMRLRPSSYRTEGTNLTVESERSSRIRLGMGRAKQKTGNPFF</sequence>
<name>A0AAV4TNT7_CAEEX</name>
<evidence type="ECO:0000256" key="1">
    <source>
        <dbReference type="SAM" id="MobiDB-lite"/>
    </source>
</evidence>
<evidence type="ECO:0000313" key="3">
    <source>
        <dbReference type="Proteomes" id="UP001054945"/>
    </source>
</evidence>
<protein>
    <submittedName>
        <fullName evidence="2">Uncharacterized protein</fullName>
    </submittedName>
</protein>
<dbReference type="EMBL" id="BPLR01011610">
    <property type="protein sequence ID" value="GIY47719.1"/>
    <property type="molecule type" value="Genomic_DNA"/>
</dbReference>
<gene>
    <name evidence="2" type="ORF">CEXT_773611</name>
</gene>
<feature type="compositionally biased region" description="Basic and acidic residues" evidence="1">
    <location>
        <begin position="1"/>
        <end position="14"/>
    </location>
</feature>
<dbReference type="AlphaFoldDB" id="A0AAV4TNT7"/>
<dbReference type="Proteomes" id="UP001054945">
    <property type="component" value="Unassembled WGS sequence"/>
</dbReference>
<proteinExistence type="predicted"/>
<organism evidence="2 3">
    <name type="scientific">Caerostris extrusa</name>
    <name type="common">Bark spider</name>
    <name type="synonym">Caerostris bankana</name>
    <dbReference type="NCBI Taxonomy" id="172846"/>
    <lineage>
        <taxon>Eukaryota</taxon>
        <taxon>Metazoa</taxon>
        <taxon>Ecdysozoa</taxon>
        <taxon>Arthropoda</taxon>
        <taxon>Chelicerata</taxon>
        <taxon>Arachnida</taxon>
        <taxon>Araneae</taxon>
        <taxon>Araneomorphae</taxon>
        <taxon>Entelegynae</taxon>
        <taxon>Araneoidea</taxon>
        <taxon>Araneidae</taxon>
        <taxon>Caerostris</taxon>
    </lineage>
</organism>
<keyword evidence="3" id="KW-1185">Reference proteome</keyword>
<feature type="region of interest" description="Disordered" evidence="1">
    <location>
        <begin position="36"/>
        <end position="66"/>
    </location>
</feature>
<comment type="caution">
    <text evidence="2">The sequence shown here is derived from an EMBL/GenBank/DDBJ whole genome shotgun (WGS) entry which is preliminary data.</text>
</comment>